<evidence type="ECO:0000256" key="8">
    <source>
        <dbReference type="PIRSR" id="PIRSR602481-2"/>
    </source>
</evidence>
<dbReference type="GO" id="GO:0000976">
    <property type="term" value="F:transcription cis-regulatory region binding"/>
    <property type="evidence" value="ECO:0007669"/>
    <property type="project" value="TreeGrafter"/>
</dbReference>
<evidence type="ECO:0000256" key="6">
    <source>
        <dbReference type="ARBA" id="ARBA00023163"/>
    </source>
</evidence>
<comment type="cofactor">
    <cofactor evidence="7">
        <name>Zn(2+)</name>
        <dbReference type="ChEBI" id="CHEBI:29105"/>
    </cofactor>
    <text evidence="7">Binds 1 zinc ion per subunit.</text>
</comment>
<accession>A0A1M6F5M0</accession>
<dbReference type="Gene3D" id="1.10.10.10">
    <property type="entry name" value="Winged helix-like DNA-binding domain superfamily/Winged helix DNA-binding domain"/>
    <property type="match status" value="1"/>
</dbReference>
<dbReference type="GO" id="GO:0008270">
    <property type="term" value="F:zinc ion binding"/>
    <property type="evidence" value="ECO:0007669"/>
    <property type="project" value="TreeGrafter"/>
</dbReference>
<dbReference type="AlphaFoldDB" id="A0A1M6F5M0"/>
<comment type="cofactor">
    <cofactor evidence="8">
        <name>Mn(2+)</name>
        <dbReference type="ChEBI" id="CHEBI:29035"/>
    </cofactor>
    <cofactor evidence="8">
        <name>Fe(2+)</name>
        <dbReference type="ChEBI" id="CHEBI:29033"/>
    </cofactor>
    <text evidence="8">Binds 1 Mn(2+) or Fe(2+) ion per subunit.</text>
</comment>
<evidence type="ECO:0000256" key="1">
    <source>
        <dbReference type="ARBA" id="ARBA00007957"/>
    </source>
</evidence>
<gene>
    <name evidence="9" type="ORF">SAMN02745671_02148</name>
</gene>
<dbReference type="GO" id="GO:0003700">
    <property type="term" value="F:DNA-binding transcription factor activity"/>
    <property type="evidence" value="ECO:0007669"/>
    <property type="project" value="InterPro"/>
</dbReference>
<keyword evidence="4" id="KW-0805">Transcription regulation</keyword>
<evidence type="ECO:0000256" key="3">
    <source>
        <dbReference type="ARBA" id="ARBA00022833"/>
    </source>
</evidence>
<dbReference type="PANTHER" id="PTHR33202:SF8">
    <property type="entry name" value="PEROXIDE-RESPONSIVE REPRESSOR PERR"/>
    <property type="match status" value="1"/>
</dbReference>
<dbReference type="EMBL" id="FQYW01000018">
    <property type="protein sequence ID" value="SHI92889.1"/>
    <property type="molecule type" value="Genomic_DNA"/>
</dbReference>
<organism evidence="9 10">
    <name type="scientific">Anaerovibrio lipolyticus DSM 3074</name>
    <dbReference type="NCBI Taxonomy" id="1120997"/>
    <lineage>
        <taxon>Bacteria</taxon>
        <taxon>Bacillati</taxon>
        <taxon>Bacillota</taxon>
        <taxon>Negativicutes</taxon>
        <taxon>Selenomonadales</taxon>
        <taxon>Selenomonadaceae</taxon>
        <taxon>Anaerovibrio</taxon>
    </lineage>
</organism>
<dbReference type="Gene3D" id="3.30.1490.190">
    <property type="match status" value="1"/>
</dbReference>
<feature type="binding site" evidence="7">
    <location>
        <position position="135"/>
    </location>
    <ligand>
        <name>Zn(2+)</name>
        <dbReference type="ChEBI" id="CHEBI:29105"/>
    </ligand>
</feature>
<evidence type="ECO:0000256" key="5">
    <source>
        <dbReference type="ARBA" id="ARBA00023125"/>
    </source>
</evidence>
<sequence length="146" mass="16908">MMMDMQSVADILRSHGFKVTPQRLAVYDALQNTTEHPNAEMLYNMLLPSYPAMSLATVYKTMEIFDQIGLAQVLNIGEDSYRYDARMENHPHVRCNTCGRVDDIMEFEDEAIMEQVAKLSDYKLTGRQLYFYGECPKCQGKKKKYN</sequence>
<evidence type="ECO:0000313" key="9">
    <source>
        <dbReference type="EMBL" id="SHI92889.1"/>
    </source>
</evidence>
<proteinExistence type="inferred from homology"/>
<dbReference type="PANTHER" id="PTHR33202">
    <property type="entry name" value="ZINC UPTAKE REGULATION PROTEIN"/>
    <property type="match status" value="1"/>
</dbReference>
<feature type="binding site" evidence="7">
    <location>
        <position position="98"/>
    </location>
    <ligand>
        <name>Zn(2+)</name>
        <dbReference type="ChEBI" id="CHEBI:29105"/>
    </ligand>
</feature>
<feature type="binding site" evidence="7">
    <location>
        <position position="138"/>
    </location>
    <ligand>
        <name>Zn(2+)</name>
        <dbReference type="ChEBI" id="CHEBI:29105"/>
    </ligand>
</feature>
<name>A0A1M6F5M0_9FIRM</name>
<dbReference type="Pfam" id="PF01475">
    <property type="entry name" value="FUR"/>
    <property type="match status" value="1"/>
</dbReference>
<evidence type="ECO:0000313" key="10">
    <source>
        <dbReference type="Proteomes" id="UP000191240"/>
    </source>
</evidence>
<keyword evidence="7" id="KW-0479">Metal-binding</keyword>
<keyword evidence="8" id="KW-0408">Iron</keyword>
<dbReference type="GO" id="GO:1900376">
    <property type="term" value="P:regulation of secondary metabolite biosynthetic process"/>
    <property type="evidence" value="ECO:0007669"/>
    <property type="project" value="TreeGrafter"/>
</dbReference>
<dbReference type="InterPro" id="IPR043135">
    <property type="entry name" value="Fur_C"/>
</dbReference>
<keyword evidence="2" id="KW-0678">Repressor</keyword>
<comment type="similarity">
    <text evidence="1">Belongs to the Fur family.</text>
</comment>
<keyword evidence="6" id="KW-0804">Transcription</keyword>
<keyword evidence="3 7" id="KW-0862">Zinc</keyword>
<evidence type="ECO:0000256" key="7">
    <source>
        <dbReference type="PIRSR" id="PIRSR602481-1"/>
    </source>
</evidence>
<feature type="binding site" evidence="8">
    <location>
        <position position="110"/>
    </location>
    <ligand>
        <name>Fe cation</name>
        <dbReference type="ChEBI" id="CHEBI:24875"/>
    </ligand>
</feature>
<evidence type="ECO:0000256" key="4">
    <source>
        <dbReference type="ARBA" id="ARBA00023015"/>
    </source>
</evidence>
<dbReference type="InterPro" id="IPR036390">
    <property type="entry name" value="WH_DNA-bd_sf"/>
</dbReference>
<dbReference type="CDD" id="cd07153">
    <property type="entry name" value="Fur_like"/>
    <property type="match status" value="1"/>
</dbReference>
<dbReference type="InterPro" id="IPR002481">
    <property type="entry name" value="FUR"/>
</dbReference>
<dbReference type="GO" id="GO:0045892">
    <property type="term" value="P:negative regulation of DNA-templated transcription"/>
    <property type="evidence" value="ECO:0007669"/>
    <property type="project" value="TreeGrafter"/>
</dbReference>
<dbReference type="InterPro" id="IPR036388">
    <property type="entry name" value="WH-like_DNA-bd_sf"/>
</dbReference>
<reference evidence="9 10" key="1">
    <citation type="submission" date="2016-11" db="EMBL/GenBank/DDBJ databases">
        <authorList>
            <person name="Jaros S."/>
            <person name="Januszkiewicz K."/>
            <person name="Wedrychowicz H."/>
        </authorList>
    </citation>
    <scope>NUCLEOTIDE SEQUENCE [LARGE SCALE GENOMIC DNA]</scope>
    <source>
        <strain evidence="9 10">DSM 3074</strain>
    </source>
</reference>
<evidence type="ECO:0000256" key="2">
    <source>
        <dbReference type="ARBA" id="ARBA00022491"/>
    </source>
</evidence>
<feature type="binding site" evidence="7">
    <location>
        <position position="95"/>
    </location>
    <ligand>
        <name>Zn(2+)</name>
        <dbReference type="ChEBI" id="CHEBI:29105"/>
    </ligand>
</feature>
<dbReference type="SUPFAM" id="SSF46785">
    <property type="entry name" value="Winged helix' DNA-binding domain"/>
    <property type="match status" value="1"/>
</dbReference>
<dbReference type="Proteomes" id="UP000191240">
    <property type="component" value="Unassembled WGS sequence"/>
</dbReference>
<keyword evidence="5" id="KW-0238">DNA-binding</keyword>
<protein>
    <submittedName>
        <fullName evidence="9">Fur family transcriptional regulator, peroxide stress response regulator</fullName>
    </submittedName>
</protein>